<feature type="transmembrane region" description="Helical" evidence="2">
    <location>
        <begin position="154"/>
        <end position="176"/>
    </location>
</feature>
<keyword evidence="2" id="KW-0472">Membrane</keyword>
<reference evidence="3" key="1">
    <citation type="submission" date="2022-06" db="EMBL/GenBank/DDBJ databases">
        <title>Aeoliella straminimaris, a novel planctomycete from sediments.</title>
        <authorList>
            <person name="Vitorino I.R."/>
            <person name="Lage O.M."/>
        </authorList>
    </citation>
    <scope>NUCLEOTIDE SEQUENCE</scope>
    <source>
        <strain evidence="3">ICT_H6.2</strain>
    </source>
</reference>
<evidence type="ECO:0000313" key="4">
    <source>
        <dbReference type="Proteomes" id="UP001155241"/>
    </source>
</evidence>
<accession>A0A9X2JKR4</accession>
<evidence type="ECO:0000256" key="1">
    <source>
        <dbReference type="SAM" id="MobiDB-lite"/>
    </source>
</evidence>
<proteinExistence type="predicted"/>
<sequence>MRLVRGTIARLRRLHPCTWLVVLMVTITMVVIVVPGVASDRDETSPWYAESRKQLHWDTAAKYQADARRLSTSHRTTIWIYDHGWPWPFMLRSLGSLDTFTAAGPKQSRDWSKPLLEFQGAPSGTSTGTPLEVAWSSRDSWPLESEFYRFRFDVLLLDCLAALLVVIGVAALAEAWVRWRGGLFRFRVHDLLIVSTLFSVTLAWYYHHLRISEKEGNVVQSMTKETWIRGAEQRYAGPKWLARLAGNQELLPFLYHYDSVQWHDSRAVQDYDSWQREFDAVRKLRYLRTVTLPESVPLELVEQLAAEHRLKTFAFEFDNVDSRQFQAGDTPLVQAHRLELLEVLGIRHLQLGGENVLASDIETVASLPTISRLTLHDVSATVAEIEATRHRHPDVEILATWGPYHTEEPASESTQKRVVQRSQAARQAAREEAIRLASTDESPPEDDEANTALSAQLIDEVRRTIEGQ</sequence>
<keyword evidence="2" id="KW-0812">Transmembrane</keyword>
<dbReference type="RefSeq" id="WP_252855301.1">
    <property type="nucleotide sequence ID" value="NZ_JAMXLR010000090.1"/>
</dbReference>
<protein>
    <submittedName>
        <fullName evidence="3">Uncharacterized protein</fullName>
    </submittedName>
</protein>
<dbReference type="EMBL" id="JAMXLR010000090">
    <property type="protein sequence ID" value="MCO6047189.1"/>
    <property type="molecule type" value="Genomic_DNA"/>
</dbReference>
<comment type="caution">
    <text evidence="3">The sequence shown here is derived from an EMBL/GenBank/DDBJ whole genome shotgun (WGS) entry which is preliminary data.</text>
</comment>
<evidence type="ECO:0000256" key="2">
    <source>
        <dbReference type="SAM" id="Phobius"/>
    </source>
</evidence>
<feature type="compositionally biased region" description="Low complexity" evidence="1">
    <location>
        <begin position="416"/>
        <end position="427"/>
    </location>
</feature>
<keyword evidence="4" id="KW-1185">Reference proteome</keyword>
<name>A0A9X2JKR4_9BACT</name>
<gene>
    <name evidence="3" type="ORF">NG895_25095</name>
</gene>
<feature type="transmembrane region" description="Helical" evidence="2">
    <location>
        <begin position="188"/>
        <end position="206"/>
    </location>
</feature>
<feature type="region of interest" description="Disordered" evidence="1">
    <location>
        <begin position="406"/>
        <end position="452"/>
    </location>
</feature>
<dbReference type="Proteomes" id="UP001155241">
    <property type="component" value="Unassembled WGS sequence"/>
</dbReference>
<evidence type="ECO:0000313" key="3">
    <source>
        <dbReference type="EMBL" id="MCO6047189.1"/>
    </source>
</evidence>
<keyword evidence="2" id="KW-1133">Transmembrane helix</keyword>
<feature type="transmembrane region" description="Helical" evidence="2">
    <location>
        <begin position="20"/>
        <end position="38"/>
    </location>
</feature>
<organism evidence="3 4">
    <name type="scientific">Aeoliella straminimaris</name>
    <dbReference type="NCBI Taxonomy" id="2954799"/>
    <lineage>
        <taxon>Bacteria</taxon>
        <taxon>Pseudomonadati</taxon>
        <taxon>Planctomycetota</taxon>
        <taxon>Planctomycetia</taxon>
        <taxon>Pirellulales</taxon>
        <taxon>Lacipirellulaceae</taxon>
        <taxon>Aeoliella</taxon>
    </lineage>
</organism>
<dbReference type="AlphaFoldDB" id="A0A9X2JKR4"/>